<feature type="region of interest" description="Disordered" evidence="1">
    <location>
        <begin position="24"/>
        <end position="50"/>
    </location>
</feature>
<dbReference type="OrthoDB" id="7658975at2"/>
<keyword evidence="3" id="KW-1185">Reference proteome</keyword>
<dbReference type="STRING" id="188906.SAMN04488526_1939"/>
<sequence>MTRYLLILPAVLAGCGQFASLDRTPPGDASASAPATATATAPTAPPVVTGPATSVASLDTVSEADKATARQAAAAAPVGGALGTVTVALGDPTDGGLWVKSELVASDTPGTVRTGNGEAIAVTLRPLGGAGGPQISLSALQALGLPLGGLHSVTLARTG</sequence>
<dbReference type="AlphaFoldDB" id="A0A1H7MH67"/>
<evidence type="ECO:0008006" key="4">
    <source>
        <dbReference type="Google" id="ProtNLM"/>
    </source>
</evidence>
<proteinExistence type="predicted"/>
<dbReference type="PROSITE" id="PS51257">
    <property type="entry name" value="PROKAR_LIPOPROTEIN"/>
    <property type="match status" value="1"/>
</dbReference>
<organism evidence="2 3">
    <name type="scientific">Jannaschia helgolandensis</name>
    <dbReference type="NCBI Taxonomy" id="188906"/>
    <lineage>
        <taxon>Bacteria</taxon>
        <taxon>Pseudomonadati</taxon>
        <taxon>Pseudomonadota</taxon>
        <taxon>Alphaproteobacteria</taxon>
        <taxon>Rhodobacterales</taxon>
        <taxon>Roseobacteraceae</taxon>
        <taxon>Jannaschia</taxon>
    </lineage>
</organism>
<dbReference type="RefSeq" id="WP_092762227.1">
    <property type="nucleotide sequence ID" value="NZ_FNZQ01000003.1"/>
</dbReference>
<reference evidence="2 3" key="1">
    <citation type="submission" date="2016-10" db="EMBL/GenBank/DDBJ databases">
        <authorList>
            <person name="de Groot N.N."/>
        </authorList>
    </citation>
    <scope>NUCLEOTIDE SEQUENCE [LARGE SCALE GENOMIC DNA]</scope>
    <source>
        <strain evidence="2 3">DSM 14858</strain>
    </source>
</reference>
<accession>A0A1H7MH67</accession>
<gene>
    <name evidence="2" type="ORF">SAMN04488526_1939</name>
</gene>
<name>A0A1H7MH67_9RHOB</name>
<dbReference type="Proteomes" id="UP000199283">
    <property type="component" value="Unassembled WGS sequence"/>
</dbReference>
<evidence type="ECO:0000256" key="1">
    <source>
        <dbReference type="SAM" id="MobiDB-lite"/>
    </source>
</evidence>
<evidence type="ECO:0000313" key="2">
    <source>
        <dbReference type="EMBL" id="SEL10616.1"/>
    </source>
</evidence>
<evidence type="ECO:0000313" key="3">
    <source>
        <dbReference type="Proteomes" id="UP000199283"/>
    </source>
</evidence>
<dbReference type="EMBL" id="FNZQ01000003">
    <property type="protein sequence ID" value="SEL10616.1"/>
    <property type="molecule type" value="Genomic_DNA"/>
</dbReference>
<protein>
    <recommendedName>
        <fullName evidence="4">D-galactarate dehydratase</fullName>
    </recommendedName>
</protein>